<evidence type="ECO:0000259" key="2">
    <source>
        <dbReference type="Pfam" id="PF01370"/>
    </source>
</evidence>
<dbReference type="Proteomes" id="UP001597183">
    <property type="component" value="Unassembled WGS sequence"/>
</dbReference>
<evidence type="ECO:0000256" key="1">
    <source>
        <dbReference type="SAM" id="MobiDB-lite"/>
    </source>
</evidence>
<feature type="domain" description="NAD-dependent epimerase/dehydratase" evidence="2">
    <location>
        <begin position="4"/>
        <end position="210"/>
    </location>
</feature>
<dbReference type="PANTHER" id="PTHR43245:SF13">
    <property type="entry name" value="UDP-D-APIOSE_UDP-D-XYLOSE SYNTHASE 2"/>
    <property type="match status" value="1"/>
</dbReference>
<name>A0ABW4ATU8_9ACTN</name>
<dbReference type="InterPro" id="IPR050177">
    <property type="entry name" value="Lipid_A_modif_metabolic_enz"/>
</dbReference>
<dbReference type="EMBL" id="JBHTMK010000070">
    <property type="protein sequence ID" value="MFD1373596.1"/>
    <property type="molecule type" value="Genomic_DNA"/>
</dbReference>
<dbReference type="InterPro" id="IPR001509">
    <property type="entry name" value="Epimerase_deHydtase"/>
</dbReference>
<organism evidence="3 4">
    <name type="scientific">Actinoplanes sichuanensis</name>
    <dbReference type="NCBI Taxonomy" id="512349"/>
    <lineage>
        <taxon>Bacteria</taxon>
        <taxon>Bacillati</taxon>
        <taxon>Actinomycetota</taxon>
        <taxon>Actinomycetes</taxon>
        <taxon>Micromonosporales</taxon>
        <taxon>Micromonosporaceae</taxon>
        <taxon>Actinoplanes</taxon>
    </lineage>
</organism>
<dbReference type="SUPFAM" id="SSF51735">
    <property type="entry name" value="NAD(P)-binding Rossmann-fold domains"/>
    <property type="match status" value="1"/>
</dbReference>
<dbReference type="Pfam" id="PF01370">
    <property type="entry name" value="Epimerase"/>
    <property type="match status" value="1"/>
</dbReference>
<comment type="caution">
    <text evidence="3">The sequence shown here is derived from an EMBL/GenBank/DDBJ whole genome shotgun (WGS) entry which is preliminary data.</text>
</comment>
<dbReference type="RefSeq" id="WP_317796557.1">
    <property type="nucleotide sequence ID" value="NZ_AP028461.1"/>
</dbReference>
<reference evidence="4" key="1">
    <citation type="journal article" date="2019" name="Int. J. Syst. Evol. Microbiol.">
        <title>The Global Catalogue of Microorganisms (GCM) 10K type strain sequencing project: providing services to taxonomists for standard genome sequencing and annotation.</title>
        <authorList>
            <consortium name="The Broad Institute Genomics Platform"/>
            <consortium name="The Broad Institute Genome Sequencing Center for Infectious Disease"/>
            <person name="Wu L."/>
            <person name="Ma J."/>
        </authorList>
    </citation>
    <scope>NUCLEOTIDE SEQUENCE [LARGE SCALE GENOMIC DNA]</scope>
    <source>
        <strain evidence="4">CCM 7526</strain>
    </source>
</reference>
<protein>
    <submittedName>
        <fullName evidence="3">NAD-dependent epimerase/dehydratase family protein</fullName>
    </submittedName>
</protein>
<sequence length="318" mass="34062">MRHALVIGGTGMIGGAVSRHLIEAGWRVTATGRGPRPVPPGATLLLADHDTLPTGQYDLVVDCACYTAAHAAQVLPLMRDAGSAVMISSKAVYVDDAGNHVNSPEPPRFDGPITEEQATLPPGDMDYDSAEGYGPNKVAAERLLLDSGAPVTVLRPSKVHGAGSNPARTWWFLKRALDRRPFVLLADGGRGVDHTSAAANIAALVACVADKPGRRILNAADPDAPDGRTISRVIAARAGHTWTEIDDQTGWHPWHRIPPIVLDMTAAADLGYRPVGDFAATVTEEIDWLLRNRPEDPEGWFDYPAEDARVRTGSRLDT</sequence>
<accession>A0ABW4ATU8</accession>
<dbReference type="PANTHER" id="PTHR43245">
    <property type="entry name" value="BIFUNCTIONAL POLYMYXIN RESISTANCE PROTEIN ARNA"/>
    <property type="match status" value="1"/>
</dbReference>
<dbReference type="Gene3D" id="3.40.50.720">
    <property type="entry name" value="NAD(P)-binding Rossmann-like Domain"/>
    <property type="match status" value="1"/>
</dbReference>
<proteinExistence type="predicted"/>
<evidence type="ECO:0000313" key="4">
    <source>
        <dbReference type="Proteomes" id="UP001597183"/>
    </source>
</evidence>
<dbReference type="InterPro" id="IPR036291">
    <property type="entry name" value="NAD(P)-bd_dom_sf"/>
</dbReference>
<keyword evidence="4" id="KW-1185">Reference proteome</keyword>
<evidence type="ECO:0000313" key="3">
    <source>
        <dbReference type="EMBL" id="MFD1373596.1"/>
    </source>
</evidence>
<gene>
    <name evidence="3" type="ORF">ACFQ5G_50420</name>
</gene>
<feature type="region of interest" description="Disordered" evidence="1">
    <location>
        <begin position="103"/>
        <end position="132"/>
    </location>
</feature>